<evidence type="ECO:0000313" key="5">
    <source>
        <dbReference type="EMBL" id="GCE06489.1"/>
    </source>
</evidence>
<dbReference type="AlphaFoldDB" id="A0A401ZI16"/>
<keyword evidence="1" id="KW-0805">Transcription regulation</keyword>
<sequence>MHKGDYQCQEPSCPTEVTVDVIGGKWKALILTFLLPGPRRFGEISRFLPHASKRMLTLQLRELEEDGVIHREIYKEVPPKVEYSLTPFGETLKPILLLMADWGEKYVGKKLKQLKQVESRTF</sequence>
<keyword evidence="6" id="KW-1185">Reference proteome</keyword>
<dbReference type="OrthoDB" id="9791143at2"/>
<evidence type="ECO:0000256" key="2">
    <source>
        <dbReference type="ARBA" id="ARBA00023125"/>
    </source>
</evidence>
<keyword evidence="2" id="KW-0238">DNA-binding</keyword>
<dbReference type="PANTHER" id="PTHR33204">
    <property type="entry name" value="TRANSCRIPTIONAL REGULATOR, MARR FAMILY"/>
    <property type="match status" value="1"/>
</dbReference>
<evidence type="ECO:0000256" key="1">
    <source>
        <dbReference type="ARBA" id="ARBA00023015"/>
    </source>
</evidence>
<dbReference type="InterPro" id="IPR036390">
    <property type="entry name" value="WH_DNA-bd_sf"/>
</dbReference>
<protein>
    <submittedName>
        <fullName evidence="5">Putative HTH-type transcriptional regulator YdeP</fullName>
    </submittedName>
</protein>
<dbReference type="InterPro" id="IPR002577">
    <property type="entry name" value="HTH_HxlR"/>
</dbReference>
<reference evidence="6" key="1">
    <citation type="submission" date="2018-12" db="EMBL/GenBank/DDBJ databases">
        <title>Tengunoibacter tsumagoiensis gen. nov., sp. nov., Dictyobacter kobayashii sp. nov., D. alpinus sp. nov., and D. joshuensis sp. nov. and description of Dictyobacteraceae fam. nov. within the order Ktedonobacterales isolated from Tengu-no-mugimeshi.</title>
        <authorList>
            <person name="Wang C.M."/>
            <person name="Zheng Y."/>
            <person name="Sakai Y."/>
            <person name="Toyoda A."/>
            <person name="Minakuchi Y."/>
            <person name="Abe K."/>
            <person name="Yokota A."/>
            <person name="Yabe S."/>
        </authorList>
    </citation>
    <scope>NUCLEOTIDE SEQUENCE [LARGE SCALE GENOMIC DNA]</scope>
    <source>
        <strain evidence="6">S-27</strain>
    </source>
</reference>
<dbReference type="Proteomes" id="UP000287224">
    <property type="component" value="Unassembled WGS sequence"/>
</dbReference>
<name>A0A401ZI16_9CHLR</name>
<dbReference type="EMBL" id="BIFQ01000001">
    <property type="protein sequence ID" value="GCE06489.1"/>
    <property type="molecule type" value="Genomic_DNA"/>
</dbReference>
<organism evidence="5 6">
    <name type="scientific">Dictyobacter aurantiacus</name>
    <dbReference type="NCBI Taxonomy" id="1936993"/>
    <lineage>
        <taxon>Bacteria</taxon>
        <taxon>Bacillati</taxon>
        <taxon>Chloroflexota</taxon>
        <taxon>Ktedonobacteria</taxon>
        <taxon>Ktedonobacterales</taxon>
        <taxon>Dictyobacteraceae</taxon>
        <taxon>Dictyobacter</taxon>
    </lineage>
</organism>
<dbReference type="Gene3D" id="1.10.10.10">
    <property type="entry name" value="Winged helix-like DNA-binding domain superfamily/Winged helix DNA-binding domain"/>
    <property type="match status" value="1"/>
</dbReference>
<evidence type="ECO:0000313" key="6">
    <source>
        <dbReference type="Proteomes" id="UP000287224"/>
    </source>
</evidence>
<evidence type="ECO:0000259" key="4">
    <source>
        <dbReference type="PROSITE" id="PS51118"/>
    </source>
</evidence>
<dbReference type="SUPFAM" id="SSF46785">
    <property type="entry name" value="Winged helix' DNA-binding domain"/>
    <property type="match status" value="1"/>
</dbReference>
<dbReference type="Pfam" id="PF01638">
    <property type="entry name" value="HxlR"/>
    <property type="match status" value="1"/>
</dbReference>
<proteinExistence type="predicted"/>
<dbReference type="GO" id="GO:0003677">
    <property type="term" value="F:DNA binding"/>
    <property type="evidence" value="ECO:0007669"/>
    <property type="project" value="UniProtKB-KW"/>
</dbReference>
<dbReference type="PROSITE" id="PS51118">
    <property type="entry name" value="HTH_HXLR"/>
    <property type="match status" value="1"/>
</dbReference>
<feature type="domain" description="HTH hxlR-type" evidence="4">
    <location>
        <begin position="13"/>
        <end position="111"/>
    </location>
</feature>
<dbReference type="PANTHER" id="PTHR33204:SF33">
    <property type="entry name" value="TRANSCRIPTIONAL REGULATOR, MARR FAMILY"/>
    <property type="match status" value="1"/>
</dbReference>
<evidence type="ECO:0000256" key="3">
    <source>
        <dbReference type="ARBA" id="ARBA00023163"/>
    </source>
</evidence>
<comment type="caution">
    <text evidence="5">The sequence shown here is derived from an EMBL/GenBank/DDBJ whole genome shotgun (WGS) entry which is preliminary data.</text>
</comment>
<accession>A0A401ZI16</accession>
<keyword evidence="3" id="KW-0804">Transcription</keyword>
<dbReference type="RefSeq" id="WP_126597431.1">
    <property type="nucleotide sequence ID" value="NZ_BIFQ01000001.1"/>
</dbReference>
<gene>
    <name evidence="5" type="primary">ydeP</name>
    <name evidence="5" type="ORF">KDAU_38180</name>
</gene>
<dbReference type="InterPro" id="IPR036388">
    <property type="entry name" value="WH-like_DNA-bd_sf"/>
</dbReference>